<sequence>MFLFIIDLYIVKVYVIHIDLLKAFVKIYYYVGLSNNKYGQYLKSKTIEYFINILIDKIFI</sequence>
<accession>A0A334QWS2</accession>
<dbReference type="Proteomes" id="UP000194767">
    <property type="component" value="Unassembled WGS sequence"/>
</dbReference>
<proteinExistence type="predicted"/>
<dbReference type="STRING" id="106654.B7L44_12595"/>
<protein>
    <submittedName>
        <fullName evidence="1">Uncharacterized protein</fullName>
    </submittedName>
</protein>
<organism evidence="1 3">
    <name type="scientific">Acinetobacter nosocomialis</name>
    <dbReference type="NCBI Taxonomy" id="106654"/>
    <lineage>
        <taxon>Bacteria</taxon>
        <taxon>Pseudomonadati</taxon>
        <taxon>Pseudomonadota</taxon>
        <taxon>Gammaproteobacteria</taxon>
        <taxon>Moraxellales</taxon>
        <taxon>Moraxellaceae</taxon>
        <taxon>Acinetobacter</taxon>
        <taxon>Acinetobacter calcoaceticus/baumannii complex</taxon>
    </lineage>
</organism>
<reference evidence="2 4" key="2">
    <citation type="submission" date="2017-05" db="EMBL/GenBank/DDBJ databases">
        <authorList>
            <person name="Kreiswirth B."/>
            <person name="Manca C."/>
            <person name="Chen L."/>
            <person name="Evans S."/>
            <person name="Fowler V."/>
            <person name="Patel R."/>
            <person name="Chambers H."/>
            <person name="Bonomo R."/>
            <person name="Paul V."/>
            <person name="Sankar J."/>
            <person name="Gaind R."/>
            <person name="Ray P."/>
            <person name="Gautam V."/>
            <person name="Biswal M."/>
            <person name="Datta S."/>
            <person name="Walia K."/>
            <person name="Adams M."/>
            <person name="Nelson K."/>
            <person name="Sutton G."/>
            <person name="Fouts D."/>
            <person name="Hujer K."/>
            <person name="Hujer A."/>
        </authorList>
    </citation>
    <scope>NUCLEOTIDE SEQUENCE [LARGE SCALE GENOMIC DNA]</scope>
    <source>
        <strain evidence="2 4">PR324</strain>
    </source>
</reference>
<name>A0A1Y4YL68_ACINO</name>
<dbReference type="EMBL" id="JMUI01000006">
    <property type="protein sequence ID" value="KDM56291.1"/>
    <property type="molecule type" value="Genomic_DNA"/>
</dbReference>
<dbReference type="EMBL" id="NGDO01000058">
    <property type="protein sequence ID" value="OTL95655.1"/>
    <property type="molecule type" value="Genomic_DNA"/>
</dbReference>
<evidence type="ECO:0000313" key="3">
    <source>
        <dbReference type="Proteomes" id="UP000027208"/>
    </source>
</evidence>
<dbReference type="Proteomes" id="UP000027208">
    <property type="component" value="Unassembled WGS sequence"/>
</dbReference>
<gene>
    <name evidence="1" type="ORF">AE32_01479</name>
    <name evidence="2" type="ORF">B9X58_14385</name>
</gene>
<evidence type="ECO:0000313" key="1">
    <source>
        <dbReference type="EMBL" id="KDM56291.1"/>
    </source>
</evidence>
<dbReference type="AlphaFoldDB" id="A0A1Y4YL68"/>
<comment type="caution">
    <text evidence="1">The sequence shown here is derived from an EMBL/GenBank/DDBJ whole genome shotgun (WGS) entry which is preliminary data.</text>
</comment>
<reference evidence="1 3" key="1">
    <citation type="submission" date="2014-04" db="EMBL/GenBank/DDBJ databases">
        <title>The Genome Sequence of Acinetobacter baumanii BIDMC 57.</title>
        <authorList>
            <consortium name="The Broad Institute Genomics Platform"/>
            <consortium name="The Broad Institute Genome Sequencing Center for Infectious Disease"/>
            <person name="Murphy C."/>
            <person name="Cosimi L."/>
            <person name="Cerqueira G."/>
            <person name="Feldgarden M."/>
            <person name="Earl A."/>
            <person name="Spencer M.D."/>
            <person name="Fodor A."/>
            <person name="Sautter R.L."/>
            <person name="Hung D."/>
            <person name="Onderdonk A.B."/>
            <person name="Ernst C."/>
            <person name="Delaney M."/>
            <person name="DuBois A."/>
            <person name="Young S.K."/>
            <person name="Zeng Q."/>
            <person name="Gargeya S."/>
            <person name="Abouelleil A."/>
            <person name="Alvarado L."/>
            <person name="Chapman S.B."/>
            <person name="Gainer-Dewar J."/>
            <person name="Goldberg J."/>
            <person name="Griggs A."/>
            <person name="Gujja S."/>
            <person name="Hansen M."/>
            <person name="Howarth C."/>
            <person name="Imamovic A."/>
            <person name="Larimer J."/>
            <person name="Pearson M."/>
            <person name="Poon T.W."/>
            <person name="Priest M."/>
            <person name="Roberts A."/>
            <person name="Saif S."/>
            <person name="Shea T."/>
            <person name="Sykes S."/>
            <person name="Wortman J."/>
            <person name="Nusbaum C."/>
            <person name="Birren B."/>
        </authorList>
    </citation>
    <scope>NUCLEOTIDE SEQUENCE [LARGE SCALE GENOMIC DNA]</scope>
    <source>
        <strain evidence="1 3">BIDMC 57</strain>
    </source>
</reference>
<accession>A0A1Y4YL68</accession>
<evidence type="ECO:0000313" key="4">
    <source>
        <dbReference type="Proteomes" id="UP000194767"/>
    </source>
</evidence>
<evidence type="ECO:0000313" key="2">
    <source>
        <dbReference type="EMBL" id="OTL95655.1"/>
    </source>
</evidence>